<keyword evidence="2" id="KW-0472">Membrane</keyword>
<proteinExistence type="predicted"/>
<evidence type="ECO:0000313" key="3">
    <source>
        <dbReference type="EMBL" id="QKS32169.1"/>
    </source>
</evidence>
<name>A0A7D4ZB88_9AGAM</name>
<keyword evidence="2" id="KW-1133">Transmembrane helix</keyword>
<dbReference type="AlphaFoldDB" id="A0A7D4ZB88"/>
<feature type="region of interest" description="Disordered" evidence="1">
    <location>
        <begin position="84"/>
        <end position="157"/>
    </location>
</feature>
<feature type="compositionally biased region" description="Polar residues" evidence="1">
    <location>
        <begin position="138"/>
        <end position="157"/>
    </location>
</feature>
<dbReference type="EMBL" id="MT176429">
    <property type="protein sequence ID" value="QKS32169.1"/>
    <property type="molecule type" value="Genomic_DNA"/>
</dbReference>
<accession>A0A7D4ZB88</accession>
<geneLocation type="mitochondrion" evidence="3"/>
<evidence type="ECO:0000256" key="1">
    <source>
        <dbReference type="SAM" id="MobiDB-lite"/>
    </source>
</evidence>
<organism evidence="3">
    <name type="scientific">Sphaerobolus stellatus</name>
    <dbReference type="NCBI Taxonomy" id="68786"/>
    <lineage>
        <taxon>Eukaryota</taxon>
        <taxon>Fungi</taxon>
        <taxon>Dikarya</taxon>
        <taxon>Basidiomycota</taxon>
        <taxon>Agaricomycotina</taxon>
        <taxon>Agaricomycetes</taxon>
        <taxon>Phallomycetidae</taxon>
        <taxon>Geastrales</taxon>
        <taxon>Sphaerobolaceae</taxon>
        <taxon>Sphaerobolus</taxon>
    </lineage>
</organism>
<evidence type="ECO:0000256" key="2">
    <source>
        <dbReference type="SAM" id="Phobius"/>
    </source>
</evidence>
<feature type="transmembrane region" description="Helical" evidence="2">
    <location>
        <begin position="24"/>
        <end position="45"/>
    </location>
</feature>
<keyword evidence="2" id="KW-0812">Transmembrane</keyword>
<reference evidence="3" key="1">
    <citation type="journal article" name="Front. Microbiol.">
        <title>The First Mitochondrial Genome for Geastrales (Sphaerobolus stellatus) Reveals Intron Dynamics and Large-Scale Gene Rearrangements of Basidiomycota.</title>
        <authorList>
            <person name="Ye J."/>
            <person name="Cheng J."/>
            <person name="Ren Y."/>
            <person name="Liao W."/>
            <person name="Li Q."/>
        </authorList>
    </citation>
    <scope>NUCLEOTIDE SEQUENCE</scope>
</reference>
<protein>
    <submittedName>
        <fullName evidence="3">Uncharacterized protein</fullName>
    </submittedName>
</protein>
<feature type="compositionally biased region" description="Low complexity" evidence="1">
    <location>
        <begin position="84"/>
        <end position="132"/>
    </location>
</feature>
<sequence>MTMILNNFVLSILELLTNFSSIDLFNIIINLLIFSSLVITTLSLYHFSSGKRLKQIGQIIGTVGGIGSGYSGFKEIYKDIKGNSNTGGNSSTGNDQSSSNSSTGSGQSSSNNSTGSGQSSSNSSTGSGQSSSKRYFSIESSTPNLNPKFNSNYPARL</sequence>
<keyword evidence="3" id="KW-0496">Mitochondrion</keyword>
<gene>
    <name evidence="3" type="primary">orf157</name>
</gene>